<sequence>MNIAYLYPWDIVGDPSAPARLAAMGVEAVALAAMYHSTRAATPYHPSHRVLDVPYPAFYLPIRPSSWSRLVPASPTWTPADAYLQARDALKAAGLQVHAWTVLTHNSHLGTAHSDLVVRNAFGDPYPYALCPAHEDVIEYCERLVQEILEVAEPDGLILEACGPLGFGHQSVHEKTSGADWTTADTDLLSLCFCTACAPRYPDDTRAQVRAAIDRTPPTNPSPPSTPRHLPADTIDQALGSLADEVRTVRVALSTTLRQRLIAVARRTAPNVPITLHANPDPWAAGAFAPLPEGEPGADVLVGNCWGDPTTDSARLTRLKELSTPGQRVGAYVLALPPRPADAAALADLLRTYAKAGASEFHLYHAGLASPHRLAALTEALRLHT</sequence>
<keyword evidence="2" id="KW-1185">Reference proteome</keyword>
<reference evidence="1 2" key="1">
    <citation type="submission" date="2016-10" db="EMBL/GenBank/DDBJ databases">
        <authorList>
            <person name="de Groot N.N."/>
        </authorList>
    </citation>
    <scope>NUCLEOTIDE SEQUENCE [LARGE SCALE GENOMIC DNA]</scope>
    <source>
        <strain evidence="1 2">CGMCC 4.7037</strain>
    </source>
</reference>
<dbReference type="RefSeq" id="WP_103953845.1">
    <property type="nucleotide sequence ID" value="NZ_FNVT01000001.1"/>
</dbReference>
<proteinExistence type="predicted"/>
<evidence type="ECO:0000313" key="1">
    <source>
        <dbReference type="EMBL" id="SEF63761.1"/>
    </source>
</evidence>
<organism evidence="1 2">
    <name type="scientific">Nonomuraea solani</name>
    <dbReference type="NCBI Taxonomy" id="1144553"/>
    <lineage>
        <taxon>Bacteria</taxon>
        <taxon>Bacillati</taxon>
        <taxon>Actinomycetota</taxon>
        <taxon>Actinomycetes</taxon>
        <taxon>Streptosporangiales</taxon>
        <taxon>Streptosporangiaceae</taxon>
        <taxon>Nonomuraea</taxon>
    </lineage>
</organism>
<dbReference type="Proteomes" id="UP000236732">
    <property type="component" value="Unassembled WGS sequence"/>
</dbReference>
<dbReference type="Gene3D" id="3.20.20.80">
    <property type="entry name" value="Glycosidases"/>
    <property type="match status" value="1"/>
</dbReference>
<dbReference type="OrthoDB" id="8576080at2"/>
<name>A0A1H5TNT2_9ACTN</name>
<protein>
    <recommendedName>
        <fullName evidence="3">Alanine-rich protein</fullName>
    </recommendedName>
</protein>
<dbReference type="EMBL" id="FNVT01000001">
    <property type="protein sequence ID" value="SEF63761.1"/>
    <property type="molecule type" value="Genomic_DNA"/>
</dbReference>
<evidence type="ECO:0000313" key="2">
    <source>
        <dbReference type="Proteomes" id="UP000236732"/>
    </source>
</evidence>
<evidence type="ECO:0008006" key="3">
    <source>
        <dbReference type="Google" id="ProtNLM"/>
    </source>
</evidence>
<gene>
    <name evidence="1" type="ORF">SAMN05444920_101259</name>
</gene>
<dbReference type="AlphaFoldDB" id="A0A1H5TNT2"/>
<accession>A0A1H5TNT2</accession>